<dbReference type="EMBL" id="CP070496">
    <property type="protein sequence ID" value="QSB03934.1"/>
    <property type="molecule type" value="Genomic_DNA"/>
</dbReference>
<dbReference type="RefSeq" id="WP_213169932.1">
    <property type="nucleotide sequence ID" value="NZ_CP070496.1"/>
</dbReference>
<reference evidence="1" key="1">
    <citation type="submission" date="2021-02" db="EMBL/GenBank/DDBJ databases">
        <title>Natronoglycomyces albus gen. nov., sp. nov, a haloalkaliphilic actinobacterium from a soda solonchak soil.</title>
        <authorList>
            <person name="Sorokin D.Y."/>
            <person name="Khijniak T.V."/>
            <person name="Zakharycheva A.P."/>
            <person name="Boueva O.V."/>
            <person name="Ariskina E.V."/>
            <person name="Hahnke R.L."/>
            <person name="Bunk B."/>
            <person name="Sproer C."/>
            <person name="Schumann P."/>
            <person name="Evtushenko L.I."/>
            <person name="Kublanov I.V."/>
        </authorList>
    </citation>
    <scope>NUCLEOTIDE SEQUENCE</scope>
    <source>
        <strain evidence="1">DSM 106290</strain>
    </source>
</reference>
<evidence type="ECO:0000313" key="1">
    <source>
        <dbReference type="EMBL" id="QSB03934.1"/>
    </source>
</evidence>
<dbReference type="KEGG" id="nav:JQS30_08860"/>
<dbReference type="AlphaFoldDB" id="A0A895XF35"/>
<dbReference type="Proteomes" id="UP000662939">
    <property type="component" value="Chromosome"/>
</dbReference>
<keyword evidence="2" id="KW-1185">Reference proteome</keyword>
<evidence type="ECO:0000313" key="2">
    <source>
        <dbReference type="Proteomes" id="UP000662939"/>
    </source>
</evidence>
<sequence>MPTNEVDELTFEPTEVDAHVGAELTVTDFGFYTYEHELTAEDVMTWGAVVTNSSSDLDAAFTVSVSGFDAEGNELSQLQIGQFTTGDSERYLVAADSSLGIGRNSLPVDVPVHNLEVEVENLTWHERDHDFDGTTRLPVQALNATSAELELADSPEGTSVARFEIESDYEPAVANAAAALLYRDSDGSIVGASVLDLGVVPPGSSVTGEVEIPDHLPLWSIEPEETDIYLYWAE</sequence>
<protein>
    <submittedName>
        <fullName evidence="1">Uncharacterized protein</fullName>
    </submittedName>
</protein>
<organism evidence="1 2">
    <name type="scientific">Natronoglycomyces albus</name>
    <dbReference type="NCBI Taxonomy" id="2811108"/>
    <lineage>
        <taxon>Bacteria</taxon>
        <taxon>Bacillati</taxon>
        <taxon>Actinomycetota</taxon>
        <taxon>Actinomycetes</taxon>
        <taxon>Glycomycetales</taxon>
        <taxon>Glycomycetaceae</taxon>
        <taxon>Natronoglycomyces</taxon>
    </lineage>
</organism>
<gene>
    <name evidence="1" type="ORF">JQS30_08860</name>
</gene>
<accession>A0A895XF35</accession>
<name>A0A895XF35_9ACTN</name>
<proteinExistence type="predicted"/>